<dbReference type="Pfam" id="PF10025">
    <property type="entry name" value="DUF2267"/>
    <property type="match status" value="2"/>
</dbReference>
<gene>
    <name evidence="2" type="ORF">SAMN04488085_102445</name>
</gene>
<dbReference type="STRING" id="504800.SAMN04488085_102445"/>
<evidence type="ECO:0000313" key="2">
    <source>
        <dbReference type="EMBL" id="SFK61106.1"/>
    </source>
</evidence>
<dbReference type="Proteomes" id="UP000199152">
    <property type="component" value="Unassembled WGS sequence"/>
</dbReference>
<evidence type="ECO:0000256" key="1">
    <source>
        <dbReference type="SAM" id="MobiDB-lite"/>
    </source>
</evidence>
<keyword evidence="3" id="KW-1185">Reference proteome</keyword>
<dbReference type="InterPro" id="IPR038282">
    <property type="entry name" value="DUF2267_sf"/>
</dbReference>
<dbReference type="AlphaFoldDB" id="A0A1I4AZT7"/>
<dbReference type="InterPro" id="IPR018727">
    <property type="entry name" value="DUF2267"/>
</dbReference>
<dbReference type="Gene3D" id="1.10.490.110">
    <property type="entry name" value="Uncharacterized conserved protein DUF2267"/>
    <property type="match status" value="2"/>
</dbReference>
<proteinExistence type="predicted"/>
<organism evidence="2 3">
    <name type="scientific">Geodermatophilus ruber</name>
    <dbReference type="NCBI Taxonomy" id="504800"/>
    <lineage>
        <taxon>Bacteria</taxon>
        <taxon>Bacillati</taxon>
        <taxon>Actinomycetota</taxon>
        <taxon>Actinomycetes</taxon>
        <taxon>Geodermatophilales</taxon>
        <taxon>Geodermatophilaceae</taxon>
        <taxon>Geodermatophilus</taxon>
    </lineage>
</organism>
<accession>A0A1I4AZT7</accession>
<feature type="compositionally biased region" description="Low complexity" evidence="1">
    <location>
        <begin position="142"/>
        <end position="161"/>
    </location>
</feature>
<reference evidence="2 3" key="1">
    <citation type="submission" date="2016-10" db="EMBL/GenBank/DDBJ databases">
        <authorList>
            <person name="de Groot N.N."/>
        </authorList>
    </citation>
    <scope>NUCLEOTIDE SEQUENCE [LARGE SCALE GENOMIC DNA]</scope>
    <source>
        <strain evidence="2 3">DSM 45317</strain>
    </source>
</reference>
<name>A0A1I4AZT7_9ACTN</name>
<evidence type="ECO:0000313" key="3">
    <source>
        <dbReference type="Proteomes" id="UP000199152"/>
    </source>
</evidence>
<dbReference type="RefSeq" id="WP_177212639.1">
    <property type="nucleotide sequence ID" value="NZ_FOSW01000002.1"/>
</dbReference>
<dbReference type="InParanoid" id="A0A1I4AZT7"/>
<protein>
    <submittedName>
        <fullName evidence="2">Uncharacterized conserved protein, DUF2267 family</fullName>
    </submittedName>
</protein>
<dbReference type="EMBL" id="FOSW01000002">
    <property type="protein sequence ID" value="SFK61106.1"/>
    <property type="molecule type" value="Genomic_DNA"/>
</dbReference>
<sequence length="288" mass="31097">MEYDEFIDRVAERAGVSREQAAVLTQATLAVLADRISGGQAADLEVQLPEKLARPLRKSPQKPAEKYGFAEFVEKVRDRAVDVPPEAILPGIRAVMLTLRDAVAEKEFRDTLAQLPHEFREMLQEERRPEVGTQESAESGGDRTAGAAARGGQRAGGPAPAVSQDDALVQRTAERAGFPAAEAAELTRATLSVLGDRIGGQQAHDLAQRLPDASAQWLDEPPDTPAQDYGVEDFVSRVRDLTNDVPDDDITPGIQAVLIALRDAAGETEVDIALQPLSDDYDVLVQIS</sequence>
<feature type="region of interest" description="Disordered" evidence="1">
    <location>
        <begin position="122"/>
        <end position="163"/>
    </location>
</feature>